<comment type="caution">
    <text evidence="1">The sequence shown here is derived from an EMBL/GenBank/DDBJ whole genome shotgun (WGS) entry which is preliminary data.</text>
</comment>
<feature type="non-terminal residue" evidence="1">
    <location>
        <position position="220"/>
    </location>
</feature>
<reference evidence="1" key="1">
    <citation type="journal article" date="2023" name="Mol. Phylogenet. Evol.">
        <title>Genome-scale phylogeny and comparative genomics of the fungal order Sordariales.</title>
        <authorList>
            <person name="Hensen N."/>
            <person name="Bonometti L."/>
            <person name="Westerberg I."/>
            <person name="Brannstrom I.O."/>
            <person name="Guillou S."/>
            <person name="Cros-Aarteil S."/>
            <person name="Calhoun S."/>
            <person name="Haridas S."/>
            <person name="Kuo A."/>
            <person name="Mondo S."/>
            <person name="Pangilinan J."/>
            <person name="Riley R."/>
            <person name="LaButti K."/>
            <person name="Andreopoulos B."/>
            <person name="Lipzen A."/>
            <person name="Chen C."/>
            <person name="Yan M."/>
            <person name="Daum C."/>
            <person name="Ng V."/>
            <person name="Clum A."/>
            <person name="Steindorff A."/>
            <person name="Ohm R.A."/>
            <person name="Martin F."/>
            <person name="Silar P."/>
            <person name="Natvig D.O."/>
            <person name="Lalanne C."/>
            <person name="Gautier V."/>
            <person name="Ament-Velasquez S.L."/>
            <person name="Kruys A."/>
            <person name="Hutchinson M.I."/>
            <person name="Powell A.J."/>
            <person name="Barry K."/>
            <person name="Miller A.N."/>
            <person name="Grigoriev I.V."/>
            <person name="Debuchy R."/>
            <person name="Gladieux P."/>
            <person name="Hiltunen Thoren M."/>
            <person name="Johannesson H."/>
        </authorList>
    </citation>
    <scope>NUCLEOTIDE SEQUENCE</scope>
    <source>
        <strain evidence="1">CBS 955.72</strain>
    </source>
</reference>
<gene>
    <name evidence="1" type="ORF">B0T25DRAFT_443142</name>
</gene>
<protein>
    <submittedName>
        <fullName evidence="1">Uncharacterized protein</fullName>
    </submittedName>
</protein>
<accession>A0AAJ0HWC3</accession>
<dbReference type="EMBL" id="JAUIQD010000001">
    <property type="protein sequence ID" value="KAK3363764.1"/>
    <property type="molecule type" value="Genomic_DNA"/>
</dbReference>
<sequence length="220" mass="25566">MPTILTELRVPNPVINSTRLTQGSNTLNPRWHDVGGWSIWQEFNYKTLGLIFGYLVNTEWKDPLRVVSGGGGSLNSKIYDKNQLEHQILSRHTIPIINDALAHANRVLGLKEEFVLHLGRRGRCTHEQSGDGRKFPDWTLISPGRRAEYWDDNSHRFLRNYYNLLPGNTKISSKWSPSLYAEQRARGNQWKWPVRQVLTYTSSLNVRYVYLITDKHALFY</sequence>
<dbReference type="AlphaFoldDB" id="A0AAJ0HWC3"/>
<organism evidence="1 2">
    <name type="scientific">Lasiosphaeria hispida</name>
    <dbReference type="NCBI Taxonomy" id="260671"/>
    <lineage>
        <taxon>Eukaryota</taxon>
        <taxon>Fungi</taxon>
        <taxon>Dikarya</taxon>
        <taxon>Ascomycota</taxon>
        <taxon>Pezizomycotina</taxon>
        <taxon>Sordariomycetes</taxon>
        <taxon>Sordariomycetidae</taxon>
        <taxon>Sordariales</taxon>
        <taxon>Lasiosphaeriaceae</taxon>
        <taxon>Lasiosphaeria</taxon>
    </lineage>
</organism>
<keyword evidence="2" id="KW-1185">Reference proteome</keyword>
<reference evidence="1" key="2">
    <citation type="submission" date="2023-06" db="EMBL/GenBank/DDBJ databases">
        <authorList>
            <consortium name="Lawrence Berkeley National Laboratory"/>
            <person name="Haridas S."/>
            <person name="Hensen N."/>
            <person name="Bonometti L."/>
            <person name="Westerberg I."/>
            <person name="Brannstrom I.O."/>
            <person name="Guillou S."/>
            <person name="Cros-Aarteil S."/>
            <person name="Calhoun S."/>
            <person name="Kuo A."/>
            <person name="Mondo S."/>
            <person name="Pangilinan J."/>
            <person name="Riley R."/>
            <person name="Labutti K."/>
            <person name="Andreopoulos B."/>
            <person name="Lipzen A."/>
            <person name="Chen C."/>
            <person name="Yanf M."/>
            <person name="Daum C."/>
            <person name="Ng V."/>
            <person name="Clum A."/>
            <person name="Steindorff A."/>
            <person name="Ohm R."/>
            <person name="Martin F."/>
            <person name="Silar P."/>
            <person name="Natvig D."/>
            <person name="Lalanne C."/>
            <person name="Gautier V."/>
            <person name="Ament-Velasquez S.L."/>
            <person name="Kruys A."/>
            <person name="Hutchinson M.I."/>
            <person name="Powell A.J."/>
            <person name="Barry K."/>
            <person name="Miller A.N."/>
            <person name="Grigoriev I.V."/>
            <person name="Debuchy R."/>
            <person name="Gladieux P."/>
            <person name="Thoren M.H."/>
            <person name="Johannesson H."/>
        </authorList>
    </citation>
    <scope>NUCLEOTIDE SEQUENCE</scope>
    <source>
        <strain evidence="1">CBS 955.72</strain>
    </source>
</reference>
<proteinExistence type="predicted"/>
<dbReference type="Proteomes" id="UP001275084">
    <property type="component" value="Unassembled WGS sequence"/>
</dbReference>
<evidence type="ECO:0000313" key="1">
    <source>
        <dbReference type="EMBL" id="KAK3363764.1"/>
    </source>
</evidence>
<name>A0AAJ0HWC3_9PEZI</name>
<evidence type="ECO:0000313" key="2">
    <source>
        <dbReference type="Proteomes" id="UP001275084"/>
    </source>
</evidence>